<dbReference type="EMBL" id="BMAU01021233">
    <property type="protein sequence ID" value="GFY02907.1"/>
    <property type="molecule type" value="Genomic_DNA"/>
</dbReference>
<evidence type="ECO:0000259" key="1">
    <source>
        <dbReference type="Pfam" id="PF16087"/>
    </source>
</evidence>
<dbReference type="Pfam" id="PF16087">
    <property type="entry name" value="DUF4817"/>
    <property type="match status" value="1"/>
</dbReference>
<evidence type="ECO:0000313" key="2">
    <source>
        <dbReference type="EMBL" id="GFY02907.1"/>
    </source>
</evidence>
<accession>A0A8X6S4U6</accession>
<protein>
    <recommendedName>
        <fullName evidence="1">DUF4817 domain-containing protein</fullName>
    </recommendedName>
</protein>
<comment type="caution">
    <text evidence="2">The sequence shown here is derived from an EMBL/GenBank/DDBJ whole genome shotgun (WGS) entry which is preliminary data.</text>
</comment>
<dbReference type="Proteomes" id="UP000887159">
    <property type="component" value="Unassembled WGS sequence"/>
</dbReference>
<dbReference type="InterPro" id="IPR032135">
    <property type="entry name" value="DUF4817"/>
</dbReference>
<keyword evidence="3" id="KW-1185">Reference proteome</keyword>
<dbReference type="AlphaFoldDB" id="A0A8X6S4U6"/>
<organism evidence="2 3">
    <name type="scientific">Trichonephila clavipes</name>
    <name type="common">Golden silk orbweaver</name>
    <name type="synonym">Nephila clavipes</name>
    <dbReference type="NCBI Taxonomy" id="2585209"/>
    <lineage>
        <taxon>Eukaryota</taxon>
        <taxon>Metazoa</taxon>
        <taxon>Ecdysozoa</taxon>
        <taxon>Arthropoda</taxon>
        <taxon>Chelicerata</taxon>
        <taxon>Arachnida</taxon>
        <taxon>Araneae</taxon>
        <taxon>Araneomorphae</taxon>
        <taxon>Entelegynae</taxon>
        <taxon>Araneoidea</taxon>
        <taxon>Nephilidae</taxon>
        <taxon>Trichonephila</taxon>
    </lineage>
</organism>
<reference evidence="2" key="1">
    <citation type="submission" date="2020-08" db="EMBL/GenBank/DDBJ databases">
        <title>Multicomponent nature underlies the extraordinary mechanical properties of spider dragline silk.</title>
        <authorList>
            <person name="Kono N."/>
            <person name="Nakamura H."/>
            <person name="Mori M."/>
            <person name="Yoshida Y."/>
            <person name="Ohtoshi R."/>
            <person name="Malay A.D."/>
            <person name="Moran D.A.P."/>
            <person name="Tomita M."/>
            <person name="Numata K."/>
            <person name="Arakawa K."/>
        </authorList>
    </citation>
    <scope>NUCLEOTIDE SEQUENCE</scope>
</reference>
<proteinExistence type="predicted"/>
<gene>
    <name evidence="2" type="ORF">TNCV_3507871</name>
</gene>
<name>A0A8X6S4U6_TRICX</name>
<sequence>MLWSRQQWAFTVEAYFSNDRSVVAVQRAFRRHFDIPPRGHVPDRKCDLMEDDAFRAMGMSLKQGKDL</sequence>
<evidence type="ECO:0000313" key="3">
    <source>
        <dbReference type="Proteomes" id="UP000887159"/>
    </source>
</evidence>
<feature type="domain" description="DUF4817" evidence="1">
    <location>
        <begin position="7"/>
        <end position="42"/>
    </location>
</feature>